<proteinExistence type="predicted"/>
<keyword evidence="1" id="KW-0472">Membrane</keyword>
<evidence type="ECO:0000256" key="1">
    <source>
        <dbReference type="SAM" id="Phobius"/>
    </source>
</evidence>
<keyword evidence="1" id="KW-0812">Transmembrane</keyword>
<dbReference type="KEGG" id="aarc:G127AT_12115"/>
<keyword evidence="1" id="KW-1133">Transmembrane helix</keyword>
<organism evidence="2 3">
    <name type="scientific">Agromyces archimandritae</name>
    <dbReference type="NCBI Taxonomy" id="2781962"/>
    <lineage>
        <taxon>Bacteria</taxon>
        <taxon>Bacillati</taxon>
        <taxon>Actinomycetota</taxon>
        <taxon>Actinomycetes</taxon>
        <taxon>Micrococcales</taxon>
        <taxon>Microbacteriaceae</taxon>
        <taxon>Agromyces</taxon>
    </lineage>
</organism>
<evidence type="ECO:0000313" key="3">
    <source>
        <dbReference type="Proteomes" id="UP000671914"/>
    </source>
</evidence>
<feature type="transmembrane region" description="Helical" evidence="1">
    <location>
        <begin position="31"/>
        <end position="52"/>
    </location>
</feature>
<protein>
    <submittedName>
        <fullName evidence="2">Uncharacterized protein</fullName>
    </submittedName>
</protein>
<dbReference type="Proteomes" id="UP000671914">
    <property type="component" value="Chromosome"/>
</dbReference>
<dbReference type="EMBL" id="CP071696">
    <property type="protein sequence ID" value="QTX04037.1"/>
    <property type="molecule type" value="Genomic_DNA"/>
</dbReference>
<reference evidence="2" key="1">
    <citation type="submission" date="2021-03" db="EMBL/GenBank/DDBJ databases">
        <title>Agromyces archimandritus sp. nov., isolated from the cockroach Archimandrita tessellata.</title>
        <authorList>
            <person name="Guzman J."/>
            <person name="Ortuzar M."/>
            <person name="Poehlein A."/>
            <person name="Daniel R."/>
            <person name="Trujillo M."/>
            <person name="Vilcinskas A."/>
        </authorList>
    </citation>
    <scope>NUCLEOTIDE SEQUENCE</scope>
    <source>
        <strain evidence="2">G127AT</strain>
    </source>
</reference>
<accession>A0A975FLP6</accession>
<gene>
    <name evidence="2" type="ORF">G127AT_12115</name>
</gene>
<dbReference type="RefSeq" id="WP_210897229.1">
    <property type="nucleotide sequence ID" value="NZ_CP071696.1"/>
</dbReference>
<sequence length="58" mass="6071">MNAVLFVISLALFGFGMWLFGVAPGVAGAETIVFIAGILCVTVALMLPINVYGRSDHS</sequence>
<evidence type="ECO:0000313" key="2">
    <source>
        <dbReference type="EMBL" id="QTX04037.1"/>
    </source>
</evidence>
<name>A0A975FLP6_9MICO</name>
<dbReference type="AlphaFoldDB" id="A0A975FLP6"/>
<keyword evidence="3" id="KW-1185">Reference proteome</keyword>